<name>A0ABD2MTJ0_9CUCU</name>
<dbReference type="AlphaFoldDB" id="A0ABD2MTJ0"/>
<evidence type="ECO:0000313" key="1">
    <source>
        <dbReference type="EMBL" id="KAL3269557.1"/>
    </source>
</evidence>
<dbReference type="Proteomes" id="UP001516400">
    <property type="component" value="Unassembled WGS sequence"/>
</dbReference>
<comment type="caution">
    <text evidence="1">The sequence shown here is derived from an EMBL/GenBank/DDBJ whole genome shotgun (WGS) entry which is preliminary data.</text>
</comment>
<organism evidence="1 2">
    <name type="scientific">Cryptolaemus montrouzieri</name>
    <dbReference type="NCBI Taxonomy" id="559131"/>
    <lineage>
        <taxon>Eukaryota</taxon>
        <taxon>Metazoa</taxon>
        <taxon>Ecdysozoa</taxon>
        <taxon>Arthropoda</taxon>
        <taxon>Hexapoda</taxon>
        <taxon>Insecta</taxon>
        <taxon>Pterygota</taxon>
        <taxon>Neoptera</taxon>
        <taxon>Endopterygota</taxon>
        <taxon>Coleoptera</taxon>
        <taxon>Polyphaga</taxon>
        <taxon>Cucujiformia</taxon>
        <taxon>Coccinelloidea</taxon>
        <taxon>Coccinellidae</taxon>
        <taxon>Scymninae</taxon>
        <taxon>Scymnini</taxon>
        <taxon>Cryptolaemus</taxon>
    </lineage>
</organism>
<evidence type="ECO:0000313" key="2">
    <source>
        <dbReference type="Proteomes" id="UP001516400"/>
    </source>
</evidence>
<gene>
    <name evidence="1" type="ORF">HHI36_008622</name>
</gene>
<reference evidence="1 2" key="1">
    <citation type="journal article" date="2021" name="BMC Biol.">
        <title>Horizontally acquired antibacterial genes associated with adaptive radiation of ladybird beetles.</title>
        <authorList>
            <person name="Li H.S."/>
            <person name="Tang X.F."/>
            <person name="Huang Y.H."/>
            <person name="Xu Z.Y."/>
            <person name="Chen M.L."/>
            <person name="Du X.Y."/>
            <person name="Qiu B.Y."/>
            <person name="Chen P.T."/>
            <person name="Zhang W."/>
            <person name="Slipinski A."/>
            <person name="Escalona H.E."/>
            <person name="Waterhouse R.M."/>
            <person name="Zwick A."/>
            <person name="Pang H."/>
        </authorList>
    </citation>
    <scope>NUCLEOTIDE SEQUENCE [LARGE SCALE GENOMIC DNA]</scope>
    <source>
        <strain evidence="1">SYSU2018</strain>
    </source>
</reference>
<protein>
    <submittedName>
        <fullName evidence="1">Uncharacterized protein</fullName>
    </submittedName>
</protein>
<dbReference type="EMBL" id="JABFTP020000021">
    <property type="protein sequence ID" value="KAL3269557.1"/>
    <property type="molecule type" value="Genomic_DNA"/>
</dbReference>
<accession>A0ABD2MTJ0</accession>
<keyword evidence="2" id="KW-1185">Reference proteome</keyword>
<sequence>MKRLKGEEYIGTRKIEEEKIGFNIKRRLKDIVLIMTKKWKKVKLKRQQLKTVTVKCSPERREKKNTKGISLKVLSIPCQNLNPIIVERTSLLHLEPRWQTKPESFKLYESFCENQNKGALKASICTFYGLFDGSNLSLFQP</sequence>
<proteinExistence type="predicted"/>